<dbReference type="GO" id="GO:0005516">
    <property type="term" value="F:calmodulin binding"/>
    <property type="evidence" value="ECO:0007669"/>
    <property type="project" value="InterPro"/>
</dbReference>
<dbReference type="AlphaFoldDB" id="A0A8C2BN84"/>
<dbReference type="GO" id="GO:0060271">
    <property type="term" value="P:cilium assembly"/>
    <property type="evidence" value="ECO:0007669"/>
    <property type="project" value="InterPro"/>
</dbReference>
<dbReference type="CDD" id="cd23767">
    <property type="entry name" value="IQCD"/>
    <property type="match status" value="2"/>
</dbReference>
<dbReference type="Ensembl" id="ENSCCRT00015126384.1">
    <property type="protein sequence ID" value="ENSCCRP00015122498.1"/>
    <property type="gene ID" value="ENSCCRG00015048117.1"/>
</dbReference>
<evidence type="ECO:0000313" key="3">
    <source>
        <dbReference type="Proteomes" id="UP000694700"/>
    </source>
</evidence>
<dbReference type="PANTHER" id="PTHR15673:SF2">
    <property type="entry name" value="IQ CALMODULIN-BINDING MOTIF-CONTAINING PROTEIN 1"/>
    <property type="match status" value="1"/>
</dbReference>
<feature type="region of interest" description="Disordered" evidence="1">
    <location>
        <begin position="352"/>
        <end position="373"/>
    </location>
</feature>
<dbReference type="InterPro" id="IPR028765">
    <property type="entry name" value="IQCB1"/>
</dbReference>
<dbReference type="Pfam" id="PF00612">
    <property type="entry name" value="IQ"/>
    <property type="match status" value="2"/>
</dbReference>
<dbReference type="PROSITE" id="PS50096">
    <property type="entry name" value="IQ"/>
    <property type="match status" value="2"/>
</dbReference>
<dbReference type="Proteomes" id="UP000694700">
    <property type="component" value="Unplaced"/>
</dbReference>
<proteinExistence type="predicted"/>
<sequence>MGPSGDKISPELKDLVADTREKSENKVNDVLSKLKDLVGRKSLGDQRDLEACKQSLYSHGVLQYCSSSLRFSPAKIHGGYAVLTQMADLLRYSNINARRVLLLFQCQSFKACFCPTSTCCVGLGAFRDMDVFSHDFLPSVVESLLFLADRLMNRALRDKAHNEIIRFFRKVFDSIGWLLRAHTYLIHRVLRSKHYENIQICEDDDVSIVTVTMWNNIFRANGAVVAEMGNRALTEIMDDIVYKMSSCSNPVIGRAAVKTLVLIMDHSSSTHQLIHRRYRGLADLAVKDWRGKGFDSVLDQLIDHLRSDVPWRDTKESSEEYVRAACIVQAAWRAHQTRKRLKKLPRAVSAIQRSFRDKRRRQQEHTERQRAEEELRHQVCLRRQRAMRQFRQHQLHLMEILPAAQIERYLGELENKAAVLIQRVWRGHRERRSFQQHRYILRQHRAAVTLQRAILQFLKRRRAQRSILTPLKGPKGLTDSRRTELRQHIQEHISLHPSSVKSAEGSVELHQRAQSLLHQHLIHRVSDRAREQHNQALLVQINTDVELLLNAPSLKDARAEDVNLFLSRSCPVATRARQSHNALMQSMRLPWWRMLGEEPSSPEEPPRKDYDMDIESLYLGGN</sequence>
<name>A0A8C2BN84_CYPCA</name>
<accession>A0A8C2BN84</accession>
<dbReference type="PANTHER" id="PTHR15673">
    <property type="entry name" value="IQ CALMODULIN-BINDING MOTIF CONTAINING PROTEIN 1"/>
    <property type="match status" value="1"/>
</dbReference>
<evidence type="ECO:0000256" key="1">
    <source>
        <dbReference type="SAM" id="MobiDB-lite"/>
    </source>
</evidence>
<dbReference type="Gene3D" id="1.20.5.190">
    <property type="match status" value="2"/>
</dbReference>
<feature type="compositionally biased region" description="Basic and acidic residues" evidence="1">
    <location>
        <begin position="363"/>
        <end position="373"/>
    </location>
</feature>
<protein>
    <submittedName>
        <fullName evidence="2">IQ motif containing B1</fullName>
    </submittedName>
</protein>
<reference evidence="2" key="1">
    <citation type="submission" date="2025-08" db="UniProtKB">
        <authorList>
            <consortium name="Ensembl"/>
        </authorList>
    </citation>
    <scope>IDENTIFICATION</scope>
</reference>
<dbReference type="GO" id="GO:0005929">
    <property type="term" value="C:cilium"/>
    <property type="evidence" value="ECO:0007669"/>
    <property type="project" value="TreeGrafter"/>
</dbReference>
<evidence type="ECO:0000313" key="2">
    <source>
        <dbReference type="Ensembl" id="ENSCCRP00015122498.1"/>
    </source>
</evidence>
<dbReference type="SMART" id="SM00015">
    <property type="entry name" value="IQ"/>
    <property type="match status" value="3"/>
</dbReference>
<organism evidence="2 3">
    <name type="scientific">Cyprinus carpio</name>
    <name type="common">Common carp</name>
    <dbReference type="NCBI Taxonomy" id="7962"/>
    <lineage>
        <taxon>Eukaryota</taxon>
        <taxon>Metazoa</taxon>
        <taxon>Chordata</taxon>
        <taxon>Craniata</taxon>
        <taxon>Vertebrata</taxon>
        <taxon>Euteleostomi</taxon>
        <taxon>Actinopterygii</taxon>
        <taxon>Neopterygii</taxon>
        <taxon>Teleostei</taxon>
        <taxon>Ostariophysi</taxon>
        <taxon>Cypriniformes</taxon>
        <taxon>Cyprinidae</taxon>
        <taxon>Cyprininae</taxon>
        <taxon>Cyprinus</taxon>
    </lineage>
</organism>
<dbReference type="InterPro" id="IPR000048">
    <property type="entry name" value="IQ_motif_EF-hand-BS"/>
</dbReference>